<proteinExistence type="predicted"/>
<feature type="chain" id="PRO_5046345635" evidence="1">
    <location>
        <begin position="25"/>
        <end position="464"/>
    </location>
</feature>
<evidence type="ECO:0000313" key="4">
    <source>
        <dbReference type="Proteomes" id="UP000625283"/>
    </source>
</evidence>
<feature type="signal peptide" evidence="1">
    <location>
        <begin position="1"/>
        <end position="24"/>
    </location>
</feature>
<feature type="domain" description="SusD-like N-terminal" evidence="2">
    <location>
        <begin position="28"/>
        <end position="239"/>
    </location>
</feature>
<dbReference type="Pfam" id="PF14322">
    <property type="entry name" value="SusD-like_3"/>
    <property type="match status" value="1"/>
</dbReference>
<dbReference type="EMBL" id="JAERTY010000022">
    <property type="protein sequence ID" value="MBL1411560.1"/>
    <property type="molecule type" value="Genomic_DNA"/>
</dbReference>
<comment type="caution">
    <text evidence="3">The sequence shown here is derived from an EMBL/GenBank/DDBJ whole genome shotgun (WGS) entry which is preliminary data.</text>
</comment>
<dbReference type="PROSITE" id="PS51257">
    <property type="entry name" value="PROKAR_LIPOPROTEIN"/>
    <property type="match status" value="1"/>
</dbReference>
<dbReference type="InterPro" id="IPR033985">
    <property type="entry name" value="SusD-like_N"/>
</dbReference>
<keyword evidence="1" id="KW-0732">Signal</keyword>
<evidence type="ECO:0000256" key="1">
    <source>
        <dbReference type="SAM" id="SignalP"/>
    </source>
</evidence>
<protein>
    <submittedName>
        <fullName evidence="3">RagB/SusD family nutrient uptake outer membrane protein</fullName>
    </submittedName>
</protein>
<evidence type="ECO:0000259" key="2">
    <source>
        <dbReference type="Pfam" id="PF14322"/>
    </source>
</evidence>
<evidence type="ECO:0000313" key="3">
    <source>
        <dbReference type="EMBL" id="MBL1411560.1"/>
    </source>
</evidence>
<dbReference type="Gene3D" id="1.25.40.390">
    <property type="match status" value="1"/>
</dbReference>
<keyword evidence="4" id="KW-1185">Reference proteome</keyword>
<dbReference type="Proteomes" id="UP000625283">
    <property type="component" value="Unassembled WGS sequence"/>
</dbReference>
<name>A0ABS1RA24_9SPHI</name>
<sequence length="464" mass="53506">MMNVKKIYSYILIVLWGMAATSCSKTTFLDAKPDESMTVPATLAHYMAMMDSDVSMNGAGGFGSSPLYPAVTEWASDNVWVPHNRYVNNLMEMHRAVYSWSSNPYPATDMQEWSKPYAIILSCNVVLSGLEKIEINAANQIDWKMVKGMALFNRSHLYAMLLHMFAPVYDPAKDNDSPAIPLRMGTDFSEKLKFSTVEECYTRIINDLEEAMDLLPIDPLYKTRPSKRSCWALLSRLYLWMSDFEKSNHYANLALEANADLLDYNVYSTTANYPFPRFNAEVIFNCTMRVFSSYARIDSILFDSYNSNDLRKELFYKKANDMGYSFFGNYDGAQYVFAGLANDELYFNRAESYARMGKVDLAMSDLNKLLETRYRKVNGLTTYIPHGTTDREQAIELILRERRKQLVWRGLRWMDLKRLNLDPVYAKTLKRRIGDLELELKPNDPRYVFPVPDVVTDLTPDLIK</sequence>
<dbReference type="InterPro" id="IPR011990">
    <property type="entry name" value="TPR-like_helical_dom_sf"/>
</dbReference>
<reference evidence="3 4" key="1">
    <citation type="submission" date="2021-01" db="EMBL/GenBank/DDBJ databases">
        <title>C459-1 draft genome sequence.</title>
        <authorList>
            <person name="Zhang X.-F."/>
        </authorList>
    </citation>
    <scope>NUCLEOTIDE SEQUENCE [LARGE SCALE GENOMIC DNA]</scope>
    <source>
        <strain evidence="4">C459-1</strain>
    </source>
</reference>
<organism evidence="3 4">
    <name type="scientific">Sphingobacterium faecale</name>
    <dbReference type="NCBI Taxonomy" id="2803775"/>
    <lineage>
        <taxon>Bacteria</taxon>
        <taxon>Pseudomonadati</taxon>
        <taxon>Bacteroidota</taxon>
        <taxon>Sphingobacteriia</taxon>
        <taxon>Sphingobacteriales</taxon>
        <taxon>Sphingobacteriaceae</taxon>
        <taxon>Sphingobacterium</taxon>
    </lineage>
</organism>
<dbReference type="RefSeq" id="WP_202105276.1">
    <property type="nucleotide sequence ID" value="NZ_JAERTY010000022.1"/>
</dbReference>
<gene>
    <name evidence="3" type="ORF">JKG61_22580</name>
</gene>
<dbReference type="SUPFAM" id="SSF48452">
    <property type="entry name" value="TPR-like"/>
    <property type="match status" value="1"/>
</dbReference>
<accession>A0ABS1RA24</accession>